<dbReference type="OrthoDB" id="6412180at2759"/>
<dbReference type="SUPFAM" id="SSF52402">
    <property type="entry name" value="Adenine nucleotide alpha hydrolases-like"/>
    <property type="match status" value="1"/>
</dbReference>
<evidence type="ECO:0000256" key="4">
    <source>
        <dbReference type="ARBA" id="ARBA00022555"/>
    </source>
</evidence>
<evidence type="ECO:0000313" key="15">
    <source>
        <dbReference type="Proteomes" id="UP000054359"/>
    </source>
</evidence>
<evidence type="ECO:0000313" key="14">
    <source>
        <dbReference type="EMBL" id="KFM58718.1"/>
    </source>
</evidence>
<dbReference type="CDD" id="cd01998">
    <property type="entry name" value="MnmA_TRMU-like"/>
    <property type="match status" value="1"/>
</dbReference>
<evidence type="ECO:0000256" key="1">
    <source>
        <dbReference type="ARBA" id="ARBA00003986"/>
    </source>
</evidence>
<dbReference type="InterPro" id="IPR014729">
    <property type="entry name" value="Rossmann-like_a/b/a_fold"/>
</dbReference>
<proteinExistence type="inferred from homology"/>
<dbReference type="Pfam" id="PF20258">
    <property type="entry name" value="tRNA_Me_trans_C"/>
    <property type="match status" value="1"/>
</dbReference>
<dbReference type="EC" id="2.8.1.14" evidence="3"/>
<dbReference type="GO" id="GO:0000049">
    <property type="term" value="F:tRNA binding"/>
    <property type="evidence" value="ECO:0007669"/>
    <property type="project" value="UniProtKB-KW"/>
</dbReference>
<feature type="domain" description="tRNA-specific 2-thiouridylase MnmA-like C-terminal" evidence="12">
    <location>
        <begin position="198"/>
        <end position="275"/>
    </location>
</feature>
<dbReference type="Proteomes" id="UP000054359">
    <property type="component" value="Unassembled WGS sequence"/>
</dbReference>
<comment type="catalytic activity">
    <reaction evidence="11">
        <text>5-taurinomethyluridine(34) in tRNA + S-sulfanyl-L-cysteinyl-[protein] + AH2 + ATP = 5-taurinomethyl-2-thiouridine(34) in tRNA + L-cysteinyl-[protein] + A + AMP + diphosphate + H(+)</text>
        <dbReference type="Rhea" id="RHEA:47040"/>
        <dbReference type="Rhea" id="RHEA-COMP:10131"/>
        <dbReference type="Rhea" id="RHEA-COMP:11726"/>
        <dbReference type="Rhea" id="RHEA-COMP:11732"/>
        <dbReference type="Rhea" id="RHEA-COMP:11733"/>
        <dbReference type="ChEBI" id="CHEBI:13193"/>
        <dbReference type="ChEBI" id="CHEBI:15378"/>
        <dbReference type="ChEBI" id="CHEBI:17499"/>
        <dbReference type="ChEBI" id="CHEBI:29950"/>
        <dbReference type="ChEBI" id="CHEBI:30616"/>
        <dbReference type="ChEBI" id="CHEBI:33019"/>
        <dbReference type="ChEBI" id="CHEBI:61963"/>
        <dbReference type="ChEBI" id="CHEBI:87171"/>
        <dbReference type="ChEBI" id="CHEBI:87172"/>
        <dbReference type="ChEBI" id="CHEBI:456215"/>
        <dbReference type="EC" id="2.8.1.14"/>
    </reaction>
</comment>
<comment type="function">
    <text evidence="1">Catalyzes the 2-thiolation of uridine at the wobble position (U34) of mitochondrial tRNA(Lys), tRNA(Glu) and tRNA(Gln). Required for the formation of 5-taurinomethyl-2-thiouridine (tm5s2U) of mitochondrial tRNA(Lys), tRNA(Glu), and tRNA(Gln) at the wobble position. ATP is required to activate the C2 atom of the wobble base.</text>
</comment>
<dbReference type="GO" id="GO:0061708">
    <property type="term" value="F:tRNA-5-taurinomethyluridine 2-sulfurtransferase"/>
    <property type="evidence" value="ECO:0007669"/>
    <property type="project" value="UniProtKB-EC"/>
</dbReference>
<keyword evidence="7" id="KW-0547">Nucleotide-binding</keyword>
<dbReference type="NCBIfam" id="TIGR00420">
    <property type="entry name" value="trmU"/>
    <property type="match status" value="1"/>
</dbReference>
<evidence type="ECO:0000256" key="9">
    <source>
        <dbReference type="ARBA" id="ARBA00022884"/>
    </source>
</evidence>
<dbReference type="Gene3D" id="2.40.30.10">
    <property type="entry name" value="Translation factors"/>
    <property type="match status" value="1"/>
</dbReference>
<dbReference type="InterPro" id="IPR046885">
    <property type="entry name" value="MnmA-like_C"/>
</dbReference>
<reference evidence="14 15" key="1">
    <citation type="submission" date="2013-11" db="EMBL/GenBank/DDBJ databases">
        <title>Genome sequencing of Stegodyphus mimosarum.</title>
        <authorList>
            <person name="Bechsgaard J."/>
        </authorList>
    </citation>
    <scope>NUCLEOTIDE SEQUENCE [LARGE SCALE GENOMIC DNA]</scope>
</reference>
<keyword evidence="9" id="KW-0694">RNA-binding</keyword>
<comment type="similarity">
    <text evidence="2">Belongs to the MnmA/TRMU family.</text>
</comment>
<evidence type="ECO:0000256" key="2">
    <source>
        <dbReference type="ARBA" id="ARBA00006191"/>
    </source>
</evidence>
<dbReference type="OMA" id="KIRYRKQ"/>
<evidence type="ECO:0000256" key="7">
    <source>
        <dbReference type="ARBA" id="ARBA00022741"/>
    </source>
</evidence>
<keyword evidence="10" id="KW-1015">Disulfide bond</keyword>
<evidence type="ECO:0000256" key="5">
    <source>
        <dbReference type="ARBA" id="ARBA00022679"/>
    </source>
</evidence>
<keyword evidence="6" id="KW-0819">tRNA processing</keyword>
<evidence type="ECO:0000256" key="6">
    <source>
        <dbReference type="ARBA" id="ARBA00022694"/>
    </source>
</evidence>
<dbReference type="Gene3D" id="3.40.50.620">
    <property type="entry name" value="HUPs"/>
    <property type="match status" value="1"/>
</dbReference>
<keyword evidence="8" id="KW-0067">ATP-binding</keyword>
<dbReference type="AlphaFoldDB" id="A0A087T0S9"/>
<organism evidence="14 15">
    <name type="scientific">Stegodyphus mimosarum</name>
    <name type="common">African social velvet spider</name>
    <dbReference type="NCBI Taxonomy" id="407821"/>
    <lineage>
        <taxon>Eukaryota</taxon>
        <taxon>Metazoa</taxon>
        <taxon>Ecdysozoa</taxon>
        <taxon>Arthropoda</taxon>
        <taxon>Chelicerata</taxon>
        <taxon>Arachnida</taxon>
        <taxon>Araneae</taxon>
        <taxon>Araneomorphae</taxon>
        <taxon>Entelegynae</taxon>
        <taxon>Eresoidea</taxon>
        <taxon>Eresidae</taxon>
        <taxon>Stegodyphus</taxon>
    </lineage>
</organism>
<dbReference type="EMBL" id="KK112861">
    <property type="protein sequence ID" value="KFM58718.1"/>
    <property type="molecule type" value="Genomic_DNA"/>
</dbReference>
<dbReference type="PANTHER" id="PTHR11933">
    <property type="entry name" value="TRNA 5-METHYLAMINOMETHYL-2-THIOURIDYLATE -METHYLTRANSFERASE"/>
    <property type="match status" value="1"/>
</dbReference>
<dbReference type="InterPro" id="IPR023382">
    <property type="entry name" value="MnmA-like_central_sf"/>
</dbReference>
<evidence type="ECO:0000256" key="8">
    <source>
        <dbReference type="ARBA" id="ARBA00022840"/>
    </source>
</evidence>
<dbReference type="GO" id="GO:0005739">
    <property type="term" value="C:mitochondrion"/>
    <property type="evidence" value="ECO:0007669"/>
    <property type="project" value="TreeGrafter"/>
</dbReference>
<protein>
    <recommendedName>
        <fullName evidence="3">tRNA-5-taurinomethyluridine 2-sulfurtransferase</fullName>
        <ecNumber evidence="3">2.8.1.14</ecNumber>
    </recommendedName>
</protein>
<name>A0A087T0S9_STEMI</name>
<keyword evidence="15" id="KW-1185">Reference proteome</keyword>
<evidence type="ECO:0000256" key="3">
    <source>
        <dbReference type="ARBA" id="ARBA00011953"/>
    </source>
</evidence>
<evidence type="ECO:0000256" key="10">
    <source>
        <dbReference type="ARBA" id="ARBA00023157"/>
    </source>
</evidence>
<feature type="non-terminal residue" evidence="14">
    <location>
        <position position="289"/>
    </location>
</feature>
<keyword evidence="4" id="KW-0820">tRNA-binding</keyword>
<feature type="domain" description="tRNA-specific 2-thiouridylase MnmA-like central" evidence="13">
    <location>
        <begin position="123"/>
        <end position="185"/>
    </location>
</feature>
<dbReference type="GO" id="GO:0005524">
    <property type="term" value="F:ATP binding"/>
    <property type="evidence" value="ECO:0007669"/>
    <property type="project" value="UniProtKB-KW"/>
</dbReference>
<gene>
    <name evidence="14" type="ORF">X975_14961</name>
</gene>
<dbReference type="InterPro" id="IPR004506">
    <property type="entry name" value="MnmA-like"/>
</dbReference>
<keyword evidence="5" id="KW-0808">Transferase</keyword>
<dbReference type="PANTHER" id="PTHR11933:SF5">
    <property type="entry name" value="MITOCHONDRIAL TRNA-SPECIFIC 2-THIOURIDYLASE 1"/>
    <property type="match status" value="1"/>
</dbReference>
<dbReference type="Pfam" id="PF03054">
    <property type="entry name" value="tRNA_Me_trans"/>
    <property type="match status" value="1"/>
</dbReference>
<evidence type="ECO:0000256" key="11">
    <source>
        <dbReference type="ARBA" id="ARBA00049564"/>
    </source>
</evidence>
<accession>A0A087T0S9</accession>
<dbReference type="GO" id="GO:0002143">
    <property type="term" value="P:tRNA wobble position uridine thiolation"/>
    <property type="evidence" value="ECO:0007669"/>
    <property type="project" value="TreeGrafter"/>
</dbReference>
<evidence type="ECO:0000259" key="12">
    <source>
        <dbReference type="Pfam" id="PF20258"/>
    </source>
</evidence>
<sequence length="289" mass="32570">MFLGFTPNPDILCNKKIKFDAFLKYAVQHFEADAIATGHYARIVPFSGNPHRGFQLLKGVDKQKDQTFFLSQIPKTALQKCMFPLGEMTKSTVKNIAAAAGFHRIVRKRESVGICFIGRRNFQSFIDDYIEPRVGNFINVENGQIVGQHKGVHCWTVGQRCLLPGQSNAFYVAERDPVSQKILVAPGRMHPALFHQTVVTETPYWINEPPVVLERGESFECDFRFQHREPVVQCLLYKDKVGCLQIFLKNPLRALTPGQYAVFYDGDICLGSAKILLQGPSLYAISASQ</sequence>
<evidence type="ECO:0000259" key="13">
    <source>
        <dbReference type="Pfam" id="PF20259"/>
    </source>
</evidence>
<dbReference type="STRING" id="407821.A0A087T0S9"/>
<dbReference type="InterPro" id="IPR046884">
    <property type="entry name" value="MnmA-like_central"/>
</dbReference>
<dbReference type="FunFam" id="2.30.30.280:FF:000001">
    <property type="entry name" value="tRNA-specific 2-thiouridylase MnmA"/>
    <property type="match status" value="1"/>
</dbReference>
<dbReference type="Pfam" id="PF20259">
    <property type="entry name" value="tRNA_Me_trans_M"/>
    <property type="match status" value="1"/>
</dbReference>
<dbReference type="Gene3D" id="2.30.30.280">
    <property type="entry name" value="Adenine nucleotide alpha hydrolases-like domains"/>
    <property type="match status" value="1"/>
</dbReference>